<reference evidence="1 2" key="1">
    <citation type="journal article" date="2019" name="Int. J. Syst. Evol. Microbiol.">
        <title>The Global Catalogue of Microorganisms (GCM) 10K type strain sequencing project: providing services to taxonomists for standard genome sequencing and annotation.</title>
        <authorList>
            <consortium name="The Broad Institute Genomics Platform"/>
            <consortium name="The Broad Institute Genome Sequencing Center for Infectious Disease"/>
            <person name="Wu L."/>
            <person name="Ma J."/>
        </authorList>
    </citation>
    <scope>NUCLEOTIDE SEQUENCE [LARGE SCALE GENOMIC DNA]</scope>
    <source>
        <strain evidence="1 2">CGMCC 1.12720</strain>
    </source>
</reference>
<evidence type="ECO:0000313" key="1">
    <source>
        <dbReference type="EMBL" id="GGF79363.1"/>
    </source>
</evidence>
<dbReference type="EMBL" id="BMFN01000005">
    <property type="protein sequence ID" value="GGF79363.1"/>
    <property type="molecule type" value="Genomic_DNA"/>
</dbReference>
<gene>
    <name evidence="1" type="primary">lacZ</name>
    <name evidence="1" type="ORF">GCM10011375_38010</name>
</gene>
<sequence>MSAVKSALAQLTMAHSRFLTAVLLFCGSLAAAQPSPSEWENPQVVEQNKEKPRASFMLYERAADVAVDDYARSPYYQSLNGTWKFHYAPRPAERPTNFAQPGFQDASWPTIEVPSNWEVKGFGTPIYTNIVYPFPKNAPYIDGRDNPVGTYRRTFTVPAGWAGRQVLLHFGSISGYAVVYVNGQRVGMSKVAKSPAEFDITQYLKAGDNQLAVQVLRWHDGSYLEDQDFWRLSGIDRDVYLTSLPQQTIWDFFTHADLDPSYKHGLFSADVTLRSFAAAPGGQLLVEILDANGKSVLRQQQAVAASSAAGTQTVKLYGRPNSVRPWTAETPSLYQCRLTLQDVQGKTLAITGTRLGFRKVEIKNAQLLVNGRPVEVHGVNRHELEPTTGRVVTEAGMRKDLELMKRFNVNAVRTSHYPNDERWYKLCDELGFYLVDEANIETHGYGAELQAPFDKKQHPAYRPEWAAAHRDRIERLVERDKNHPSVIIWSLGNECGNGPVFHDAYTWLKQRDPSRPIMFEQAGEDVNTDIVSPMYPSMNSMKKYAEATDKTRPYIMCEYSHAMGNSSGNFQEYWDLIRSKPHLQGGFIWDWVDQGLQTQTPDGRPFFAYGGDLGGYYLQNDENFCANGLVAADRTPHPGLYEVKKVYQDIRFRAAKPTEGRVTVVNGFSFRNLDGYSFRWELLRNGLVTKSGTFAVGKLEAQKQKEVKLALPPLKPEAGVEYVLNVFARTKAAAPLVPAGHEVAREQFLLTPAASYFAAAPGGAGALDVKREGDKLTFAAGQVRGEFDTKQGRLTSYRLQDQRIIDGFPEPYFWRAPTDNDFGNGMPQSLGAWRTAHAARRVQRVTVGEQSANGLPIKVEYQLTDINAPYTVEYLIGNDGAVQVTAAIDLTGRDLPEMPRFGMRLDLPRRFNRLQYYGRGPWENYSDRSTAALLGTYQDSVNGQYTRNYIRPQENGYRTDVRWLTLTDQTGLGLRVEGRQQPICFSALPFRTEDLDPGLTKKQQHPTDLKKRGGVTLQVDLKQRGVGGDNSWGALPHDQYRLLDKKYAYSYTMRLVNEKASQP</sequence>
<accession>A0ACB5PWQ5</accession>
<dbReference type="Proteomes" id="UP000605392">
    <property type="component" value="Unassembled WGS sequence"/>
</dbReference>
<proteinExistence type="predicted"/>
<comment type="caution">
    <text evidence="1">The sequence shown here is derived from an EMBL/GenBank/DDBJ whole genome shotgun (WGS) entry which is preliminary data.</text>
</comment>
<name>A0ACB5PWQ5_9BACT</name>
<protein>
    <submittedName>
        <fullName evidence="1">Beta-galactosidase</fullName>
    </submittedName>
</protein>
<organism evidence="1 2">
    <name type="scientific">Hymenobacter qilianensis</name>
    <dbReference type="NCBI Taxonomy" id="1385715"/>
    <lineage>
        <taxon>Bacteria</taxon>
        <taxon>Pseudomonadati</taxon>
        <taxon>Bacteroidota</taxon>
        <taxon>Cytophagia</taxon>
        <taxon>Cytophagales</taxon>
        <taxon>Hymenobacteraceae</taxon>
        <taxon>Hymenobacter</taxon>
    </lineage>
</organism>
<keyword evidence="2" id="KW-1185">Reference proteome</keyword>
<evidence type="ECO:0000313" key="2">
    <source>
        <dbReference type="Proteomes" id="UP000605392"/>
    </source>
</evidence>